<protein>
    <submittedName>
        <fullName evidence="4">Protein LMBR1L</fullName>
    </submittedName>
</protein>
<keyword evidence="3" id="KW-1133">Transmembrane helix</keyword>
<dbReference type="OrthoDB" id="5596951at2759"/>
<gene>
    <name evidence="4" type="ORF">Fcan01_13708</name>
</gene>
<feature type="compositionally biased region" description="Polar residues" evidence="2">
    <location>
        <begin position="691"/>
        <end position="710"/>
    </location>
</feature>
<dbReference type="Proteomes" id="UP000198287">
    <property type="component" value="Unassembled WGS sequence"/>
</dbReference>
<feature type="region of interest" description="Disordered" evidence="2">
    <location>
        <begin position="645"/>
        <end position="739"/>
    </location>
</feature>
<name>A0A226E3P4_FOLCA</name>
<organism evidence="4 5">
    <name type="scientific">Folsomia candida</name>
    <name type="common">Springtail</name>
    <dbReference type="NCBI Taxonomy" id="158441"/>
    <lineage>
        <taxon>Eukaryota</taxon>
        <taxon>Metazoa</taxon>
        <taxon>Ecdysozoa</taxon>
        <taxon>Arthropoda</taxon>
        <taxon>Hexapoda</taxon>
        <taxon>Collembola</taxon>
        <taxon>Entomobryomorpha</taxon>
        <taxon>Isotomoidea</taxon>
        <taxon>Isotomidae</taxon>
        <taxon>Proisotominae</taxon>
        <taxon>Folsomia</taxon>
    </lineage>
</organism>
<evidence type="ECO:0000256" key="3">
    <source>
        <dbReference type="SAM" id="Phobius"/>
    </source>
</evidence>
<feature type="transmembrane region" description="Helical" evidence="3">
    <location>
        <begin position="75"/>
        <end position="96"/>
    </location>
</feature>
<dbReference type="InterPro" id="IPR006876">
    <property type="entry name" value="LMBR1-like_membr_prot"/>
</dbReference>
<feature type="transmembrane region" description="Helical" evidence="3">
    <location>
        <begin position="592"/>
        <end position="611"/>
    </location>
</feature>
<evidence type="ECO:0000313" key="4">
    <source>
        <dbReference type="EMBL" id="OXA51521.1"/>
    </source>
</evidence>
<feature type="transmembrane region" description="Helical" evidence="3">
    <location>
        <begin position="217"/>
        <end position="241"/>
    </location>
</feature>
<feature type="transmembrane region" description="Helical" evidence="3">
    <location>
        <begin position="507"/>
        <end position="531"/>
    </location>
</feature>
<keyword evidence="3" id="KW-0812">Transmembrane</keyword>
<feature type="transmembrane region" description="Helical" evidence="3">
    <location>
        <begin position="551"/>
        <end position="572"/>
    </location>
</feature>
<feature type="transmembrane region" description="Helical" evidence="3">
    <location>
        <begin position="169"/>
        <end position="197"/>
    </location>
</feature>
<dbReference type="Pfam" id="PF04791">
    <property type="entry name" value="LMBR1"/>
    <property type="match status" value="1"/>
</dbReference>
<keyword evidence="5" id="KW-1185">Reference proteome</keyword>
<reference evidence="4 5" key="1">
    <citation type="submission" date="2015-12" db="EMBL/GenBank/DDBJ databases">
        <title>The genome of Folsomia candida.</title>
        <authorList>
            <person name="Faddeeva A."/>
            <person name="Derks M.F."/>
            <person name="Anvar Y."/>
            <person name="Smit S."/>
            <person name="Van Straalen N."/>
            <person name="Roelofs D."/>
        </authorList>
    </citation>
    <scope>NUCLEOTIDE SEQUENCE [LARGE SCALE GENOMIC DNA]</scope>
    <source>
        <strain evidence="4 5">VU population</strain>
        <tissue evidence="4">Whole body</tissue>
    </source>
</reference>
<feature type="compositionally biased region" description="Polar residues" evidence="2">
    <location>
        <begin position="645"/>
        <end position="654"/>
    </location>
</feature>
<keyword evidence="3" id="KW-0472">Membrane</keyword>
<feature type="transmembrane region" description="Helical" evidence="3">
    <location>
        <begin position="261"/>
        <end position="282"/>
    </location>
</feature>
<dbReference type="GO" id="GO:0007165">
    <property type="term" value="P:signal transduction"/>
    <property type="evidence" value="ECO:0007669"/>
    <property type="project" value="TreeGrafter"/>
</dbReference>
<dbReference type="EMBL" id="LNIX01000007">
    <property type="protein sequence ID" value="OXA51521.1"/>
    <property type="molecule type" value="Genomic_DNA"/>
</dbReference>
<dbReference type="PANTHER" id="PTHR12625">
    <property type="entry name" value="LIPOCALIN-1 INTERACTING MEMBRANE RECEPTOR LIMR"/>
    <property type="match status" value="1"/>
</dbReference>
<dbReference type="AlphaFoldDB" id="A0A226E3P4"/>
<dbReference type="GO" id="GO:0004888">
    <property type="term" value="F:transmembrane signaling receptor activity"/>
    <property type="evidence" value="ECO:0007669"/>
    <property type="project" value="TreeGrafter"/>
</dbReference>
<dbReference type="GO" id="GO:0005886">
    <property type="term" value="C:plasma membrane"/>
    <property type="evidence" value="ECO:0007669"/>
    <property type="project" value="TreeGrafter"/>
</dbReference>
<evidence type="ECO:0000256" key="2">
    <source>
        <dbReference type="SAM" id="MobiDB-lite"/>
    </source>
</evidence>
<feature type="compositionally biased region" description="Polar residues" evidence="2">
    <location>
        <begin position="663"/>
        <end position="673"/>
    </location>
</feature>
<comment type="similarity">
    <text evidence="1">Belongs to the LIMR family.</text>
</comment>
<comment type="caution">
    <text evidence="4">The sequence shown here is derived from an EMBL/GenBank/DDBJ whole genome shotgun (WGS) entry which is preliminary data.</text>
</comment>
<sequence length="739" mass="81519">MGLGSSLFASEGRTFKNRISSDEYSSSPSSSSSAGKIFTSSALLPGLEDVMDAEDADQDILDLRQQFHNTVRENIIFLLFFLTLCIISWTAIGIFMRRKDKEDDKSSETTSTSSADDDESIVYRICFWLCVFSLSISMGATLLLPISIISNEVLLLYPSTYYVQWLNGMLIQGLWNLIFLFANISLFILLPFAHLFIESEGFSGNRKGLAGKFYETVVVLILSGFAIWGISHILAAVLSPGERSVLGGLFNLIGFSNQLPFIYSCISFFGVLLLLLCTPLGAGHLFTVLSQLLVGPQFLRNLSEEHRVKALEIEELKNGLKRKLRNDSEMKRYLEMYYEPKDRYKPPLNGGSGDDSMTKKSPPLDIPALREKWNNGGMSSDEESSSARSPPDVEDLLAQRNPKFVKLYHKMITLTQQGDDFVGESEASVRGRIAGMEEELNVLEKLQKTPGWKRNVLYPSTFLVVLALTGLTVLLVVVNTLQLLVGLKALPLSAQTVSLGLSSMSVLGAWGAGLEIILILYLMTTSLIGLYSLPGVRRIKPRRGETPTSHIIYNCALVLILSSALPLLSRILGITNFDLLGNYGKIEWLGNFYIVFLYNIIFSVASTLCLVNKVTRAIRQELFMRLKSAFRPRFLPQRNNSIVTMGSLRPNSPLNGGRGHSPGVSSPRGNNRGSPSPPPTSNKTPPASHLDPQQQHTNNKSPNGNLSTTPTKRKNSVKSETLGGQGNNGISNISKKKNL</sequence>
<evidence type="ECO:0000256" key="1">
    <source>
        <dbReference type="ARBA" id="ARBA00010487"/>
    </source>
</evidence>
<accession>A0A226E3P4</accession>
<dbReference type="PRINTS" id="PR01692">
    <property type="entry name" value="LIPOCALINIMR"/>
</dbReference>
<feature type="region of interest" description="Disordered" evidence="2">
    <location>
        <begin position="344"/>
        <end position="393"/>
    </location>
</feature>
<dbReference type="STRING" id="158441.A0A226E3P4"/>
<evidence type="ECO:0000313" key="5">
    <source>
        <dbReference type="Proteomes" id="UP000198287"/>
    </source>
</evidence>
<dbReference type="PANTHER" id="PTHR12625:SF0">
    <property type="entry name" value="PROTEIN LILIPOD"/>
    <property type="match status" value="1"/>
</dbReference>
<proteinExistence type="inferred from homology"/>
<feature type="transmembrane region" description="Helical" evidence="3">
    <location>
        <begin position="462"/>
        <end position="487"/>
    </location>
</feature>
<dbReference type="OMA" id="PLIYSCV"/>
<dbReference type="InterPro" id="IPR008075">
    <property type="entry name" value="LIMR"/>
</dbReference>
<feature type="transmembrane region" description="Helical" evidence="3">
    <location>
        <begin position="125"/>
        <end position="149"/>
    </location>
</feature>